<evidence type="ECO:0000256" key="3">
    <source>
        <dbReference type="ARBA" id="ARBA00012161"/>
    </source>
</evidence>
<feature type="domain" description="R3H" evidence="9">
    <location>
        <begin position="172"/>
        <end position="237"/>
    </location>
</feature>
<dbReference type="OrthoDB" id="1432093at2759"/>
<dbReference type="GO" id="GO:0005737">
    <property type="term" value="C:cytoplasm"/>
    <property type="evidence" value="ECO:0007669"/>
    <property type="project" value="InterPro"/>
</dbReference>
<sequence>MDVTKSNFREACKDFEIALEKSDFVTIDCEFTGVSAEHSKILPYDSPDHAYRKYVENSAGYIIIQLGVTLIQAPAINSSDDAYIYHSYNFYVCPKSWRTNFLCQASSIAFLAENGFDFTKLFCEGVPYCNEQEEKILRERLQEKQKSRQEARNITEVANTSFNHIPVPDEEKEAIARIQQEIENFINSQEDEKVIGGCNAFQRKLIYELIEANFGDKVGATTKSVDNNKVIVVHHRKSEEEEERIEKELQESEMRDLEDSIGISTILQKISISRKPIIGHNLFLDLIYILRQFFKPLPDNLAEFKKFAISIFPNIIDTKCMCNLPKVKPLIKSSILGDIINTIREEPFSLPKLKSGNSNFSYSLQDNKAHEAGYDSYLTAVAFLTIAKFLHESINTLLNDLTEAKDYLNRLFLVKLPDIGYLNLVGVEPVPSRDHVFHVTIPEEWNKSDLINHFRNYGPIFITWINATSALISLHKKENSSSVLKTISPYTGFKVQSFNDYKETLQYRINGNDTSTSSQAKKRKLSGDQEEGSTEKKMKTSTHETEPKGKHAKRTSAKKDLSRHKTKVFAESDDW</sequence>
<evidence type="ECO:0000259" key="9">
    <source>
        <dbReference type="PROSITE" id="PS51061"/>
    </source>
</evidence>
<dbReference type="InterPro" id="IPR051181">
    <property type="entry name" value="CAF1_poly(A)_ribonucleases"/>
</dbReference>
<evidence type="ECO:0000256" key="4">
    <source>
        <dbReference type="ARBA" id="ARBA00015918"/>
    </source>
</evidence>
<dbReference type="AlphaFoldDB" id="A0A7R8UBX4"/>
<dbReference type="Proteomes" id="UP000594454">
    <property type="component" value="Chromosome 1"/>
</dbReference>
<comment type="catalytic activity">
    <reaction evidence="1">
        <text>Exonucleolytic cleavage of poly(A) to 5'-AMP.</text>
        <dbReference type="EC" id="3.1.13.4"/>
    </reaction>
</comment>
<dbReference type="PROSITE" id="PS51061">
    <property type="entry name" value="R3H"/>
    <property type="match status" value="1"/>
</dbReference>
<keyword evidence="11" id="KW-1185">Reference proteome</keyword>
<accession>A0A7R8UBX4</accession>
<dbReference type="GO" id="GO:0000289">
    <property type="term" value="P:nuclear-transcribed mRNA poly(A) tail shortening"/>
    <property type="evidence" value="ECO:0007669"/>
    <property type="project" value="TreeGrafter"/>
</dbReference>
<dbReference type="GO" id="GO:1990431">
    <property type="term" value="P:priRNA 3'-end processing"/>
    <property type="evidence" value="ECO:0007669"/>
    <property type="project" value="TreeGrafter"/>
</dbReference>
<dbReference type="InParanoid" id="A0A7R8UBX4"/>
<feature type="compositionally biased region" description="Polar residues" evidence="8">
    <location>
        <begin position="510"/>
        <end position="519"/>
    </location>
</feature>
<dbReference type="InterPro" id="IPR001374">
    <property type="entry name" value="R3H_dom"/>
</dbReference>
<evidence type="ECO:0000256" key="2">
    <source>
        <dbReference type="ARBA" id="ARBA00008372"/>
    </source>
</evidence>
<dbReference type="GO" id="GO:0005634">
    <property type="term" value="C:nucleus"/>
    <property type="evidence" value="ECO:0007669"/>
    <property type="project" value="InterPro"/>
</dbReference>
<dbReference type="EC" id="3.1.13.4" evidence="3"/>
<dbReference type="InterPro" id="IPR036397">
    <property type="entry name" value="RNaseH_sf"/>
</dbReference>
<dbReference type="GO" id="GO:0046872">
    <property type="term" value="F:metal ion binding"/>
    <property type="evidence" value="ECO:0007669"/>
    <property type="project" value="InterPro"/>
</dbReference>
<dbReference type="InterPro" id="IPR014789">
    <property type="entry name" value="PolyA-riboNase_RNA-binding"/>
</dbReference>
<reference evidence="10 11" key="1">
    <citation type="submission" date="2020-11" db="EMBL/GenBank/DDBJ databases">
        <authorList>
            <person name="Wallbank WR R."/>
            <person name="Pardo Diaz C."/>
            <person name="Kozak K."/>
            <person name="Martin S."/>
            <person name="Jiggins C."/>
            <person name="Moest M."/>
            <person name="Warren A I."/>
            <person name="Generalovic N T."/>
            <person name="Byers J.R.P. K."/>
            <person name="Montejo-Kovacevich G."/>
            <person name="Yen C E."/>
        </authorList>
    </citation>
    <scope>NUCLEOTIDE SEQUENCE [LARGE SCALE GENOMIC DNA]</scope>
</reference>
<evidence type="ECO:0000313" key="11">
    <source>
        <dbReference type="Proteomes" id="UP000594454"/>
    </source>
</evidence>
<dbReference type="InterPro" id="IPR012677">
    <property type="entry name" value="Nucleotide-bd_a/b_plait_sf"/>
</dbReference>
<dbReference type="PANTHER" id="PTHR15092">
    <property type="entry name" value="POLY A -SPECIFIC RIBONUCLEASE/TARGET OF EGR1, MEMBER 1"/>
    <property type="match status" value="1"/>
</dbReference>
<protein>
    <recommendedName>
        <fullName evidence="4">Poly(A)-specific ribonuclease PARN</fullName>
        <ecNumber evidence="3">3.1.13.4</ecNumber>
    </recommendedName>
    <alternativeName>
        <fullName evidence="7">Polyadenylate-specific ribonuclease</fullName>
    </alternativeName>
</protein>
<gene>
    <name evidence="10" type="ORF">HERILL_LOCUS479</name>
</gene>
<evidence type="ECO:0000256" key="6">
    <source>
        <dbReference type="ARBA" id="ARBA00022839"/>
    </source>
</evidence>
<evidence type="ECO:0000256" key="1">
    <source>
        <dbReference type="ARBA" id="ARBA00001663"/>
    </source>
</evidence>
<dbReference type="SUPFAM" id="SSF54928">
    <property type="entry name" value="RNA-binding domain, RBD"/>
    <property type="match status" value="1"/>
</dbReference>
<dbReference type="OMA" id="LMHTIIG"/>
<proteinExistence type="inferred from homology"/>
<comment type="similarity">
    <text evidence="2">Belongs to the CAF1 family.</text>
</comment>
<keyword evidence="6" id="KW-0378">Hydrolase</keyword>
<dbReference type="Pfam" id="PF04857">
    <property type="entry name" value="CAF1"/>
    <property type="match status" value="1"/>
</dbReference>
<dbReference type="InterPro" id="IPR036867">
    <property type="entry name" value="R3H_dom_sf"/>
</dbReference>
<keyword evidence="5" id="KW-0540">Nuclease</keyword>
<feature type="region of interest" description="Disordered" evidence="8">
    <location>
        <begin position="510"/>
        <end position="575"/>
    </location>
</feature>
<feature type="compositionally biased region" description="Basic residues" evidence="8">
    <location>
        <begin position="550"/>
        <end position="567"/>
    </location>
</feature>
<evidence type="ECO:0000256" key="5">
    <source>
        <dbReference type="ARBA" id="ARBA00022722"/>
    </source>
</evidence>
<evidence type="ECO:0000256" key="7">
    <source>
        <dbReference type="ARBA" id="ARBA00031923"/>
    </source>
</evidence>
<dbReference type="GO" id="GO:1990432">
    <property type="term" value="P:siRNA 3'-end processing"/>
    <property type="evidence" value="ECO:0007669"/>
    <property type="project" value="TreeGrafter"/>
</dbReference>
<dbReference type="InterPro" id="IPR035979">
    <property type="entry name" value="RBD_domain_sf"/>
</dbReference>
<dbReference type="GO" id="GO:0004535">
    <property type="term" value="F:poly(A)-specific ribonuclease activity"/>
    <property type="evidence" value="ECO:0007669"/>
    <property type="project" value="UniProtKB-EC"/>
</dbReference>
<keyword evidence="6" id="KW-0269">Exonuclease</keyword>
<dbReference type="PANTHER" id="PTHR15092:SF44">
    <property type="entry name" value="POLY(A)-SPECIFIC RIBONUCLEASE PARN"/>
    <property type="match status" value="1"/>
</dbReference>
<dbReference type="Gene3D" id="3.30.420.10">
    <property type="entry name" value="Ribonuclease H-like superfamily/Ribonuclease H"/>
    <property type="match status" value="2"/>
</dbReference>
<dbReference type="Gene3D" id="3.30.70.330">
    <property type="match status" value="1"/>
</dbReference>
<dbReference type="GO" id="GO:0003723">
    <property type="term" value="F:RNA binding"/>
    <property type="evidence" value="ECO:0007669"/>
    <property type="project" value="InterPro"/>
</dbReference>
<dbReference type="Pfam" id="PF08675">
    <property type="entry name" value="RNA_bind"/>
    <property type="match status" value="1"/>
</dbReference>
<dbReference type="CDD" id="cd12428">
    <property type="entry name" value="RRM_PARN"/>
    <property type="match status" value="1"/>
</dbReference>
<dbReference type="SUPFAM" id="SSF53098">
    <property type="entry name" value="Ribonuclease H-like"/>
    <property type="match status" value="1"/>
</dbReference>
<dbReference type="InterPro" id="IPR012337">
    <property type="entry name" value="RNaseH-like_sf"/>
</dbReference>
<organism evidence="10 11">
    <name type="scientific">Hermetia illucens</name>
    <name type="common">Black soldier fly</name>
    <dbReference type="NCBI Taxonomy" id="343691"/>
    <lineage>
        <taxon>Eukaryota</taxon>
        <taxon>Metazoa</taxon>
        <taxon>Ecdysozoa</taxon>
        <taxon>Arthropoda</taxon>
        <taxon>Hexapoda</taxon>
        <taxon>Insecta</taxon>
        <taxon>Pterygota</taxon>
        <taxon>Neoptera</taxon>
        <taxon>Endopterygota</taxon>
        <taxon>Diptera</taxon>
        <taxon>Brachycera</taxon>
        <taxon>Stratiomyomorpha</taxon>
        <taxon>Stratiomyidae</taxon>
        <taxon>Hermetiinae</taxon>
        <taxon>Hermetia</taxon>
    </lineage>
</organism>
<feature type="compositionally biased region" description="Basic and acidic residues" evidence="8">
    <location>
        <begin position="533"/>
        <end position="549"/>
    </location>
</feature>
<evidence type="ECO:0000313" key="10">
    <source>
        <dbReference type="EMBL" id="CAD7077104.1"/>
    </source>
</evidence>
<dbReference type="InterPro" id="IPR006941">
    <property type="entry name" value="RNase_CAF1"/>
</dbReference>
<dbReference type="SUPFAM" id="SSF82708">
    <property type="entry name" value="R3H domain"/>
    <property type="match status" value="1"/>
</dbReference>
<dbReference type="EMBL" id="LR899009">
    <property type="protein sequence ID" value="CAD7077104.1"/>
    <property type="molecule type" value="Genomic_DNA"/>
</dbReference>
<name>A0A7R8UBX4_HERIL</name>
<evidence type="ECO:0000256" key="8">
    <source>
        <dbReference type="SAM" id="MobiDB-lite"/>
    </source>
</evidence>